<proteinExistence type="inferred from homology"/>
<dbReference type="SUPFAM" id="SSF55120">
    <property type="entry name" value="Pseudouridine synthase"/>
    <property type="match status" value="1"/>
</dbReference>
<evidence type="ECO:0000313" key="8">
    <source>
        <dbReference type="EMBL" id="SHE88387.1"/>
    </source>
</evidence>
<comment type="similarity">
    <text evidence="2 6">Belongs to the pseudouridine synthase RluA family.</text>
</comment>
<dbReference type="AlphaFoldDB" id="A0A1M4X4L6"/>
<protein>
    <recommendedName>
        <fullName evidence="6">Pseudouridine synthase</fullName>
        <ecNumber evidence="6">5.4.99.-</ecNumber>
    </recommendedName>
</protein>
<dbReference type="GO" id="GO:0000455">
    <property type="term" value="P:enzyme-directed rRNA pseudouridine synthesis"/>
    <property type="evidence" value="ECO:0007669"/>
    <property type="project" value="TreeGrafter"/>
</dbReference>
<dbReference type="STRING" id="1121881.SAMN02745225_01893"/>
<evidence type="ECO:0000256" key="2">
    <source>
        <dbReference type="ARBA" id="ARBA00010876"/>
    </source>
</evidence>
<dbReference type="Proteomes" id="UP000184295">
    <property type="component" value="Unassembled WGS sequence"/>
</dbReference>
<dbReference type="InterPro" id="IPR020103">
    <property type="entry name" value="PsdUridine_synth_cat_dom_sf"/>
</dbReference>
<feature type="domain" description="Pseudouridine synthase RsuA/RluA-like" evidence="7">
    <location>
        <begin position="89"/>
        <end position="247"/>
    </location>
</feature>
<keyword evidence="3 6" id="KW-0413">Isomerase</keyword>
<dbReference type="GO" id="GO:0140098">
    <property type="term" value="F:catalytic activity, acting on RNA"/>
    <property type="evidence" value="ECO:0007669"/>
    <property type="project" value="UniProtKB-ARBA"/>
</dbReference>
<dbReference type="InterPro" id="IPR006145">
    <property type="entry name" value="PsdUridine_synth_RsuA/RluA"/>
</dbReference>
<dbReference type="PANTHER" id="PTHR21600:SF44">
    <property type="entry name" value="RIBOSOMAL LARGE SUBUNIT PSEUDOURIDINE SYNTHASE D"/>
    <property type="match status" value="1"/>
</dbReference>
<evidence type="ECO:0000256" key="3">
    <source>
        <dbReference type="ARBA" id="ARBA00023235"/>
    </source>
</evidence>
<evidence type="ECO:0000256" key="6">
    <source>
        <dbReference type="RuleBase" id="RU362028"/>
    </source>
</evidence>
<reference evidence="9" key="1">
    <citation type="submission" date="2016-11" db="EMBL/GenBank/DDBJ databases">
        <authorList>
            <person name="Varghese N."/>
            <person name="Submissions S."/>
        </authorList>
    </citation>
    <scope>NUCLEOTIDE SEQUENCE [LARGE SCALE GENOMIC DNA]</scope>
    <source>
        <strain evidence="9">DSM 19514</strain>
    </source>
</reference>
<dbReference type="InterPro" id="IPR036986">
    <property type="entry name" value="S4_RNA-bd_sf"/>
</dbReference>
<dbReference type="GO" id="GO:0009982">
    <property type="term" value="F:pseudouridine synthase activity"/>
    <property type="evidence" value="ECO:0007669"/>
    <property type="project" value="InterPro"/>
</dbReference>
<name>A0A1M4X4L6_9ACTN</name>
<dbReference type="Pfam" id="PF00849">
    <property type="entry name" value="PseudoU_synth_2"/>
    <property type="match status" value="1"/>
</dbReference>
<comment type="function">
    <text evidence="6">Responsible for synthesis of pseudouridine from uracil.</text>
</comment>
<keyword evidence="9" id="KW-1185">Reference proteome</keyword>
<dbReference type="InterPro" id="IPR006225">
    <property type="entry name" value="PsdUridine_synth_RluC/D"/>
</dbReference>
<dbReference type="CDD" id="cd02869">
    <property type="entry name" value="PseudoU_synth_RluA_like"/>
    <property type="match status" value="1"/>
</dbReference>
<dbReference type="PANTHER" id="PTHR21600">
    <property type="entry name" value="MITOCHONDRIAL RNA PSEUDOURIDINE SYNTHASE"/>
    <property type="match status" value="1"/>
</dbReference>
<evidence type="ECO:0000256" key="1">
    <source>
        <dbReference type="ARBA" id="ARBA00000073"/>
    </source>
</evidence>
<dbReference type="InterPro" id="IPR006224">
    <property type="entry name" value="PsdUridine_synth_RluA-like_CS"/>
</dbReference>
<dbReference type="OrthoDB" id="9807829at2"/>
<accession>A0A1M4X4L6</accession>
<organism evidence="8 9">
    <name type="scientific">Ferrithrix thermotolerans DSM 19514</name>
    <dbReference type="NCBI Taxonomy" id="1121881"/>
    <lineage>
        <taxon>Bacteria</taxon>
        <taxon>Bacillati</taxon>
        <taxon>Actinomycetota</taxon>
        <taxon>Acidimicrobiia</taxon>
        <taxon>Acidimicrobiales</taxon>
        <taxon>Acidimicrobiaceae</taxon>
        <taxon>Ferrithrix</taxon>
    </lineage>
</organism>
<evidence type="ECO:0000259" key="7">
    <source>
        <dbReference type="Pfam" id="PF00849"/>
    </source>
</evidence>
<dbReference type="PROSITE" id="PS01129">
    <property type="entry name" value="PSI_RLU"/>
    <property type="match status" value="1"/>
</dbReference>
<dbReference type="SUPFAM" id="SSF55174">
    <property type="entry name" value="Alpha-L RNA-binding motif"/>
    <property type="match status" value="1"/>
</dbReference>
<dbReference type="Gene3D" id="3.30.2350.10">
    <property type="entry name" value="Pseudouridine synthase"/>
    <property type="match status" value="1"/>
</dbReference>
<sequence>MEEISVPESLSGERIDRALSLIFDITRTEAIDLLSNGMVQVSGKSKTPTKSYRLTAGEVILIAELPSTNDFVVLPRPDIPLDIVFHDEDIVVVNKAAHQVVHPGSGREDDTLVQALLARFPQISEVGEDPLRPGVVHRLDKGTSGVMVFALSNPAYEKMKTDIASHHYRRIYLTMVEGLLDTNSAVVDAPIGRSDSQPRKMTLKSGGRRAITRFEVLERFERPRDATFVSVELETGRTHQIRVHMASLGHPVLGDHLYGRPDDLLDRPFLHSSNLELAHPITGEEMTFSAALPKDLEIRLHHFRTA</sequence>
<dbReference type="EMBL" id="FQUL01000033">
    <property type="protein sequence ID" value="SHE88387.1"/>
    <property type="molecule type" value="Genomic_DNA"/>
</dbReference>
<evidence type="ECO:0000313" key="9">
    <source>
        <dbReference type="Proteomes" id="UP000184295"/>
    </source>
</evidence>
<comment type="catalytic activity">
    <reaction evidence="1 6">
        <text>a uridine in RNA = a pseudouridine in RNA</text>
        <dbReference type="Rhea" id="RHEA:48348"/>
        <dbReference type="Rhea" id="RHEA-COMP:12068"/>
        <dbReference type="Rhea" id="RHEA-COMP:12069"/>
        <dbReference type="ChEBI" id="CHEBI:65314"/>
        <dbReference type="ChEBI" id="CHEBI:65315"/>
    </reaction>
</comment>
<evidence type="ECO:0000256" key="5">
    <source>
        <dbReference type="PROSITE-ProRule" id="PRU00182"/>
    </source>
</evidence>
<dbReference type="PROSITE" id="PS50889">
    <property type="entry name" value="S4"/>
    <property type="match status" value="1"/>
</dbReference>
<feature type="active site" evidence="4">
    <location>
        <position position="140"/>
    </location>
</feature>
<dbReference type="GO" id="GO:0003723">
    <property type="term" value="F:RNA binding"/>
    <property type="evidence" value="ECO:0007669"/>
    <property type="project" value="UniProtKB-KW"/>
</dbReference>
<dbReference type="RefSeq" id="WP_072791741.1">
    <property type="nucleotide sequence ID" value="NZ_FQUL01000033.1"/>
</dbReference>
<dbReference type="NCBIfam" id="TIGR00005">
    <property type="entry name" value="rluA_subfam"/>
    <property type="match status" value="1"/>
</dbReference>
<keyword evidence="5" id="KW-0694">RNA-binding</keyword>
<dbReference type="EC" id="5.4.99.-" evidence="6"/>
<evidence type="ECO:0000256" key="4">
    <source>
        <dbReference type="PIRSR" id="PIRSR606225-1"/>
    </source>
</evidence>
<gene>
    <name evidence="8" type="ORF">SAMN02745225_01893</name>
</gene>
<dbReference type="InterPro" id="IPR050188">
    <property type="entry name" value="RluA_PseudoU_synthase"/>
</dbReference>
<dbReference type="Gene3D" id="3.10.290.10">
    <property type="entry name" value="RNA-binding S4 domain"/>
    <property type="match status" value="1"/>
</dbReference>